<dbReference type="EMBL" id="CP012342">
    <property type="protein sequence ID" value="AKV59026.1"/>
    <property type="molecule type" value="Genomic_DNA"/>
</dbReference>
<protein>
    <submittedName>
        <fullName evidence="1">Uncharacterized protein</fullName>
    </submittedName>
</protein>
<sequence>MKVWRTATVSLLFGVFLYFVTLGELWFALIPVLLLVSFMIVSRIPFKASSKAERASILMIAVPFLLIWLAYFSPEDLFYAALLGIASAVLLFVLLFLHEKRSIQNSD</sequence>
<dbReference type="Proteomes" id="UP000060016">
    <property type="component" value="Chromosome"/>
</dbReference>
<accession>A0A0K1RCU6</accession>
<name>A0A0K1RCU6_9CORY</name>
<dbReference type="RefSeq" id="WP_052205293.1">
    <property type="nucleotide sequence ID" value="NZ_BAAAGW010000026.1"/>
</dbReference>
<gene>
    <name evidence="1" type="ORF">AK829_07505</name>
</gene>
<evidence type="ECO:0000313" key="2">
    <source>
        <dbReference type="Proteomes" id="UP000060016"/>
    </source>
</evidence>
<dbReference type="PATRIC" id="fig|156976.3.peg.1498"/>
<proteinExistence type="predicted"/>
<dbReference type="AlphaFoldDB" id="A0A0K1RCU6"/>
<organism evidence="1 2">
    <name type="scientific">Corynebacterium riegelii</name>
    <dbReference type="NCBI Taxonomy" id="156976"/>
    <lineage>
        <taxon>Bacteria</taxon>
        <taxon>Bacillati</taxon>
        <taxon>Actinomycetota</taxon>
        <taxon>Actinomycetes</taxon>
        <taxon>Mycobacteriales</taxon>
        <taxon>Corynebacteriaceae</taxon>
        <taxon>Corynebacterium</taxon>
    </lineage>
</organism>
<reference evidence="1 2" key="1">
    <citation type="submission" date="2015-08" db="EMBL/GenBank/DDBJ databases">
        <authorList>
            <person name="Babu N.S."/>
            <person name="Beckwith C.J."/>
            <person name="Beseler K.G."/>
            <person name="Brison A."/>
            <person name="Carone J.V."/>
            <person name="Caskin T.P."/>
            <person name="Diamond M."/>
            <person name="Durham M.E."/>
            <person name="Foxe J.M."/>
            <person name="Go M."/>
            <person name="Henderson B.A."/>
            <person name="Jones I.B."/>
            <person name="McGettigan J.A."/>
            <person name="Micheletti S.J."/>
            <person name="Nasrallah M.E."/>
            <person name="Ortiz D."/>
            <person name="Piller C.R."/>
            <person name="Privatt S.R."/>
            <person name="Schneider S.L."/>
            <person name="Sharp S."/>
            <person name="Smith T.C."/>
            <person name="Stanton J.D."/>
            <person name="Ullery H.E."/>
            <person name="Wilson R.J."/>
            <person name="Serrano M.G."/>
            <person name="Buck G."/>
            <person name="Lee V."/>
            <person name="Wang Y."/>
            <person name="Carvalho R."/>
            <person name="Voegtly L."/>
            <person name="Shi R."/>
            <person name="Duckworth R."/>
            <person name="Johnson A."/>
            <person name="Loviza R."/>
            <person name="Walstead R."/>
            <person name="Shah Z."/>
            <person name="Kiflezghi M."/>
            <person name="Wade K."/>
            <person name="Ball S.L."/>
            <person name="Bradley K.W."/>
            <person name="Asai D.J."/>
            <person name="Bowman C.A."/>
            <person name="Russell D.A."/>
            <person name="Pope W.H."/>
            <person name="Jacobs-Sera D."/>
            <person name="Hendrix R.W."/>
            <person name="Hatfull G.F."/>
        </authorList>
    </citation>
    <scope>NUCLEOTIDE SEQUENCE [LARGE SCALE GENOMIC DNA]</scope>
    <source>
        <strain evidence="1 2">PUDD_83A45</strain>
    </source>
</reference>
<dbReference type="KEGG" id="crie:AK829_07505"/>
<evidence type="ECO:0000313" key="1">
    <source>
        <dbReference type="EMBL" id="AKV59026.1"/>
    </source>
</evidence>
<keyword evidence="2" id="KW-1185">Reference proteome</keyword>